<comment type="function">
    <text evidence="12">Putative RNA polymerase II subunit B1 C-terminal domain (CTD) phosphatase involved in RNA polymerase II transcription regulation.</text>
</comment>
<comment type="subcellular location">
    <subcellularLocation>
        <location evidence="1 12">Nucleus</location>
    </subcellularLocation>
</comment>
<evidence type="ECO:0000256" key="9">
    <source>
        <dbReference type="ARBA" id="ARBA00047761"/>
    </source>
</evidence>
<evidence type="ECO:0000256" key="3">
    <source>
        <dbReference type="ARBA" id="ARBA00022723"/>
    </source>
</evidence>
<comment type="similarity">
    <text evidence="2 11 12">Belongs to the RPAP2 family.</text>
</comment>
<keyword evidence="4 12" id="KW-0863">Zinc-finger</keyword>
<feature type="compositionally biased region" description="Polar residues" evidence="13">
    <location>
        <begin position="274"/>
        <end position="284"/>
    </location>
</feature>
<evidence type="ECO:0000256" key="6">
    <source>
        <dbReference type="ARBA" id="ARBA00022833"/>
    </source>
</evidence>
<feature type="compositionally biased region" description="Basic residues" evidence="13">
    <location>
        <begin position="371"/>
        <end position="381"/>
    </location>
</feature>
<dbReference type="GO" id="GO:0043175">
    <property type="term" value="F:RNA polymerase core enzyme binding"/>
    <property type="evidence" value="ECO:0007669"/>
    <property type="project" value="UniProtKB-UniRule"/>
</dbReference>
<keyword evidence="7 12" id="KW-0904">Protein phosphatase</keyword>
<dbReference type="Pfam" id="PF04181">
    <property type="entry name" value="RPAP2_Rtr1"/>
    <property type="match status" value="1"/>
</dbReference>
<organism evidence="15 16">
    <name type="scientific">Rhypophila decipiens</name>
    <dbReference type="NCBI Taxonomy" id="261697"/>
    <lineage>
        <taxon>Eukaryota</taxon>
        <taxon>Fungi</taxon>
        <taxon>Dikarya</taxon>
        <taxon>Ascomycota</taxon>
        <taxon>Pezizomycotina</taxon>
        <taxon>Sordariomycetes</taxon>
        <taxon>Sordariomycetidae</taxon>
        <taxon>Sordariales</taxon>
        <taxon>Naviculisporaceae</taxon>
        <taxon>Rhypophila</taxon>
    </lineage>
</organism>
<feature type="domain" description="RTR1-type" evidence="14">
    <location>
        <begin position="169"/>
        <end position="248"/>
    </location>
</feature>
<dbReference type="InterPro" id="IPR007308">
    <property type="entry name" value="Rtr1/RPAP2_dom"/>
</dbReference>
<comment type="caution">
    <text evidence="15">The sequence shown here is derived from an EMBL/GenBank/DDBJ whole genome shotgun (WGS) entry which is preliminary data.</text>
</comment>
<gene>
    <name evidence="15" type="ORF">QBC37DRAFT_421387</name>
</gene>
<keyword evidence="5 12" id="KW-0378">Hydrolase</keyword>
<keyword evidence="8 12" id="KW-0539">Nucleus</keyword>
<dbReference type="InterPro" id="IPR039693">
    <property type="entry name" value="Rtr1/RPAP2"/>
</dbReference>
<proteinExistence type="inferred from homology"/>
<evidence type="ECO:0000256" key="12">
    <source>
        <dbReference type="RuleBase" id="RU367080"/>
    </source>
</evidence>
<feature type="compositionally biased region" description="Low complexity" evidence="13">
    <location>
        <begin position="96"/>
        <end position="106"/>
    </location>
</feature>
<reference evidence="15" key="2">
    <citation type="submission" date="2023-05" db="EMBL/GenBank/DDBJ databases">
        <authorList>
            <consortium name="Lawrence Berkeley National Laboratory"/>
            <person name="Steindorff A."/>
            <person name="Hensen N."/>
            <person name="Bonometti L."/>
            <person name="Westerberg I."/>
            <person name="Brannstrom I.O."/>
            <person name="Guillou S."/>
            <person name="Cros-Aarteil S."/>
            <person name="Calhoun S."/>
            <person name="Haridas S."/>
            <person name="Kuo A."/>
            <person name="Mondo S."/>
            <person name="Pangilinan J."/>
            <person name="Riley R."/>
            <person name="Labutti K."/>
            <person name="Andreopoulos B."/>
            <person name="Lipzen A."/>
            <person name="Chen C."/>
            <person name="Yanf M."/>
            <person name="Daum C."/>
            <person name="Ng V."/>
            <person name="Clum A."/>
            <person name="Ohm R."/>
            <person name="Martin F."/>
            <person name="Silar P."/>
            <person name="Natvig D."/>
            <person name="Lalanne C."/>
            <person name="Gautier V."/>
            <person name="Ament-Velasquez S.L."/>
            <person name="Kruys A."/>
            <person name="Hutchinson M.I."/>
            <person name="Powell A.J."/>
            <person name="Barry K."/>
            <person name="Miller A.N."/>
            <person name="Grigoriev I.V."/>
            <person name="Debuchy R."/>
            <person name="Gladieux P."/>
            <person name="Thoren M.H."/>
            <person name="Johannesson H."/>
        </authorList>
    </citation>
    <scope>NUCLEOTIDE SEQUENCE</scope>
    <source>
        <strain evidence="15">PSN293</strain>
    </source>
</reference>
<evidence type="ECO:0000256" key="13">
    <source>
        <dbReference type="SAM" id="MobiDB-lite"/>
    </source>
</evidence>
<feature type="region of interest" description="Disordered" evidence="13">
    <location>
        <begin position="1"/>
        <end position="106"/>
    </location>
</feature>
<keyword evidence="16" id="KW-1185">Reference proteome</keyword>
<evidence type="ECO:0000256" key="1">
    <source>
        <dbReference type="ARBA" id="ARBA00004123"/>
    </source>
</evidence>
<protein>
    <recommendedName>
        <fullName evidence="12">RNA polymerase II subunit B1 CTD phosphatase RPAP2 homolog</fullName>
        <ecNumber evidence="12">3.1.3.16</ecNumber>
    </recommendedName>
</protein>
<keyword evidence="3 12" id="KW-0479">Metal-binding</keyword>
<evidence type="ECO:0000256" key="2">
    <source>
        <dbReference type="ARBA" id="ARBA00005676"/>
    </source>
</evidence>
<evidence type="ECO:0000313" key="15">
    <source>
        <dbReference type="EMBL" id="KAK4214420.1"/>
    </source>
</evidence>
<accession>A0AAN7BAZ7</accession>
<evidence type="ECO:0000256" key="11">
    <source>
        <dbReference type="PROSITE-ProRule" id="PRU00812"/>
    </source>
</evidence>
<dbReference type="InterPro" id="IPR038534">
    <property type="entry name" value="Rtr1/RPAP2_sf"/>
</dbReference>
<feature type="region of interest" description="Disordered" evidence="13">
    <location>
        <begin position="345"/>
        <end position="403"/>
    </location>
</feature>
<dbReference type="PANTHER" id="PTHR14732">
    <property type="entry name" value="RNA POLYMERASE II SUBUNIT B1 CTD PHOSPHATASE RPAP2-RELATED"/>
    <property type="match status" value="1"/>
</dbReference>
<evidence type="ECO:0000256" key="8">
    <source>
        <dbReference type="ARBA" id="ARBA00023242"/>
    </source>
</evidence>
<evidence type="ECO:0000256" key="5">
    <source>
        <dbReference type="ARBA" id="ARBA00022801"/>
    </source>
</evidence>
<dbReference type="EMBL" id="MU858094">
    <property type="protein sequence ID" value="KAK4214420.1"/>
    <property type="molecule type" value="Genomic_DNA"/>
</dbReference>
<dbReference type="GO" id="GO:0008270">
    <property type="term" value="F:zinc ion binding"/>
    <property type="evidence" value="ECO:0007669"/>
    <property type="project" value="UniProtKB-KW"/>
</dbReference>
<evidence type="ECO:0000259" key="14">
    <source>
        <dbReference type="PROSITE" id="PS51479"/>
    </source>
</evidence>
<evidence type="ECO:0000256" key="10">
    <source>
        <dbReference type="ARBA" id="ARBA00048336"/>
    </source>
</evidence>
<name>A0AAN7BAZ7_9PEZI</name>
<reference evidence="15" key="1">
    <citation type="journal article" date="2023" name="Mol. Phylogenet. Evol.">
        <title>Genome-scale phylogeny and comparative genomics of the fungal order Sordariales.</title>
        <authorList>
            <person name="Hensen N."/>
            <person name="Bonometti L."/>
            <person name="Westerberg I."/>
            <person name="Brannstrom I.O."/>
            <person name="Guillou S."/>
            <person name="Cros-Aarteil S."/>
            <person name="Calhoun S."/>
            <person name="Haridas S."/>
            <person name="Kuo A."/>
            <person name="Mondo S."/>
            <person name="Pangilinan J."/>
            <person name="Riley R."/>
            <person name="LaButti K."/>
            <person name="Andreopoulos B."/>
            <person name="Lipzen A."/>
            <person name="Chen C."/>
            <person name="Yan M."/>
            <person name="Daum C."/>
            <person name="Ng V."/>
            <person name="Clum A."/>
            <person name="Steindorff A."/>
            <person name="Ohm R.A."/>
            <person name="Martin F."/>
            <person name="Silar P."/>
            <person name="Natvig D.O."/>
            <person name="Lalanne C."/>
            <person name="Gautier V."/>
            <person name="Ament-Velasquez S.L."/>
            <person name="Kruys A."/>
            <person name="Hutchinson M.I."/>
            <person name="Powell A.J."/>
            <person name="Barry K."/>
            <person name="Miller A.N."/>
            <person name="Grigoriev I.V."/>
            <person name="Debuchy R."/>
            <person name="Gladieux P."/>
            <person name="Hiltunen Thoren M."/>
            <person name="Johannesson H."/>
        </authorList>
    </citation>
    <scope>NUCLEOTIDE SEQUENCE</scope>
    <source>
        <strain evidence="15">PSN293</strain>
    </source>
</reference>
<feature type="compositionally biased region" description="Acidic residues" evidence="13">
    <location>
        <begin position="384"/>
        <end position="397"/>
    </location>
</feature>
<dbReference type="PANTHER" id="PTHR14732:SF0">
    <property type="entry name" value="RNA POLYMERASE II SUBUNIT B1 CTD PHOSPHATASE RPAP2-RELATED"/>
    <property type="match status" value="1"/>
</dbReference>
<dbReference type="Proteomes" id="UP001301769">
    <property type="component" value="Unassembled WGS sequence"/>
</dbReference>
<feature type="compositionally biased region" description="Polar residues" evidence="13">
    <location>
        <begin position="1"/>
        <end position="10"/>
    </location>
</feature>
<sequence length="403" mass="44090">MTTPSPNPSGSDAGKAPPKGILKRPSARSNPAKTKGLVDKLAAEQGEQNQTPDRRYNTLASATQPAPPPPKGILKRTSSQSNPAKTKAATQLAIEQPPDQTQTQQPRQFSILEQAVQQAEILQRLKESGDIRDPVPLEVFERLSQFPTIRGPGISAANPSPQDAQEFISAVEKFIPSEYDDLIEERNILGNCGYTLCPKPRRDFSQEWKIVTTGIARSKDLNKWCSQKCAVRALYIRVQLDNPTYIRKRDSQAGGGKEITVAKIELREEDSKKTGANGQTTAPSTPDAGFLTHSHKAALAAERIGGSGPTMSEKHSAAAEAAANLSLNLPIRTRQQQVEVTIQEKDTSAAVVQAPDPRKAGSEDMIEGHKISKRFAPKKKRGQDEEDDEEEDDDEDIFPTLRF</sequence>
<comment type="catalytic activity">
    <reaction evidence="10 12">
        <text>O-phospho-L-threonyl-[protein] + H2O = L-threonyl-[protein] + phosphate</text>
        <dbReference type="Rhea" id="RHEA:47004"/>
        <dbReference type="Rhea" id="RHEA-COMP:11060"/>
        <dbReference type="Rhea" id="RHEA-COMP:11605"/>
        <dbReference type="ChEBI" id="CHEBI:15377"/>
        <dbReference type="ChEBI" id="CHEBI:30013"/>
        <dbReference type="ChEBI" id="CHEBI:43474"/>
        <dbReference type="ChEBI" id="CHEBI:61977"/>
        <dbReference type="EC" id="3.1.3.16"/>
    </reaction>
</comment>
<feature type="region of interest" description="Disordered" evidence="13">
    <location>
        <begin position="267"/>
        <end position="290"/>
    </location>
</feature>
<dbReference type="GO" id="GO:0005737">
    <property type="term" value="C:cytoplasm"/>
    <property type="evidence" value="ECO:0007669"/>
    <property type="project" value="TreeGrafter"/>
</dbReference>
<comment type="catalytic activity">
    <reaction evidence="9 12">
        <text>O-phospho-L-seryl-[protein] + H2O = L-seryl-[protein] + phosphate</text>
        <dbReference type="Rhea" id="RHEA:20629"/>
        <dbReference type="Rhea" id="RHEA-COMP:9863"/>
        <dbReference type="Rhea" id="RHEA-COMP:11604"/>
        <dbReference type="ChEBI" id="CHEBI:15377"/>
        <dbReference type="ChEBI" id="CHEBI:29999"/>
        <dbReference type="ChEBI" id="CHEBI:43474"/>
        <dbReference type="ChEBI" id="CHEBI:83421"/>
        <dbReference type="EC" id="3.1.3.16"/>
    </reaction>
</comment>
<evidence type="ECO:0000256" key="4">
    <source>
        <dbReference type="ARBA" id="ARBA00022771"/>
    </source>
</evidence>
<dbReference type="AlphaFoldDB" id="A0AAN7BAZ7"/>
<keyword evidence="6 12" id="KW-0862">Zinc</keyword>
<evidence type="ECO:0000313" key="16">
    <source>
        <dbReference type="Proteomes" id="UP001301769"/>
    </source>
</evidence>
<dbReference type="EC" id="3.1.3.16" evidence="12"/>
<dbReference type="GO" id="GO:0005634">
    <property type="term" value="C:nucleus"/>
    <property type="evidence" value="ECO:0007669"/>
    <property type="project" value="UniProtKB-SubCell"/>
</dbReference>
<dbReference type="Gene3D" id="1.25.40.820">
    <property type="match status" value="1"/>
</dbReference>
<dbReference type="GO" id="GO:0008420">
    <property type="term" value="F:RNA polymerase II CTD heptapeptide repeat phosphatase activity"/>
    <property type="evidence" value="ECO:0007669"/>
    <property type="project" value="UniProtKB-UniRule"/>
</dbReference>
<evidence type="ECO:0000256" key="7">
    <source>
        <dbReference type="ARBA" id="ARBA00022912"/>
    </source>
</evidence>
<dbReference type="PROSITE" id="PS51479">
    <property type="entry name" value="ZF_RTR1"/>
    <property type="match status" value="1"/>
</dbReference>
<feature type="compositionally biased region" description="Basic and acidic residues" evidence="13">
    <location>
        <begin position="356"/>
        <end position="370"/>
    </location>
</feature>